<evidence type="ECO:0000313" key="1">
    <source>
        <dbReference type="EMBL" id="KIJ37497.1"/>
    </source>
</evidence>
<proteinExistence type="predicted"/>
<name>A0A0C9V7G9_SPHS4</name>
<dbReference type="SUPFAM" id="SSF56784">
    <property type="entry name" value="HAD-like"/>
    <property type="match status" value="1"/>
</dbReference>
<dbReference type="InterPro" id="IPR010036">
    <property type="entry name" value="MDP_1_eu_arc"/>
</dbReference>
<feature type="non-terminal residue" evidence="1">
    <location>
        <position position="1"/>
    </location>
</feature>
<dbReference type="Pfam" id="PF12689">
    <property type="entry name" value="Acid_PPase"/>
    <property type="match status" value="1"/>
</dbReference>
<organism evidence="1 2">
    <name type="scientific">Sphaerobolus stellatus (strain SS14)</name>
    <dbReference type="NCBI Taxonomy" id="990650"/>
    <lineage>
        <taxon>Eukaryota</taxon>
        <taxon>Fungi</taxon>
        <taxon>Dikarya</taxon>
        <taxon>Basidiomycota</taxon>
        <taxon>Agaricomycotina</taxon>
        <taxon>Agaricomycetes</taxon>
        <taxon>Phallomycetidae</taxon>
        <taxon>Geastrales</taxon>
        <taxon>Sphaerobolaceae</taxon>
        <taxon>Sphaerobolus</taxon>
    </lineage>
</organism>
<dbReference type="InterPro" id="IPR023214">
    <property type="entry name" value="HAD_sf"/>
</dbReference>
<sequence length="116" mass="13285">MGNDRKQRVPQLIAFDLDYTLWDFWIDTHVTAPIKRDGSDVVDKHGILIEFYPDVPQILNQIRTFEDTKIAACSRTHAPALAREALSLIKVPLPIKEGEPQFAAAQDFFDEMEIYP</sequence>
<dbReference type="NCBIfam" id="TIGR01685">
    <property type="entry name" value="MDP-1"/>
    <property type="match status" value="1"/>
</dbReference>
<gene>
    <name evidence="1" type="ORF">M422DRAFT_69235</name>
</gene>
<accession>A0A0C9V7G9</accession>
<evidence type="ECO:0008006" key="3">
    <source>
        <dbReference type="Google" id="ProtNLM"/>
    </source>
</evidence>
<dbReference type="Gene3D" id="3.40.50.1000">
    <property type="entry name" value="HAD superfamily/HAD-like"/>
    <property type="match status" value="1"/>
</dbReference>
<protein>
    <recommendedName>
        <fullName evidence="3">Magnesium-dependent phosphatase-1</fullName>
    </recommendedName>
</protein>
<dbReference type="PANTHER" id="PTHR17901">
    <property type="entry name" value="MAGNESIUM-DEPENDENT PHOSPHATASE 1 MDP1"/>
    <property type="match status" value="1"/>
</dbReference>
<dbReference type="HOGENOM" id="CLU_2102832_0_0_1"/>
<keyword evidence="2" id="KW-1185">Reference proteome</keyword>
<dbReference type="Proteomes" id="UP000054279">
    <property type="component" value="Unassembled WGS sequence"/>
</dbReference>
<dbReference type="GO" id="GO:0003993">
    <property type="term" value="F:acid phosphatase activity"/>
    <property type="evidence" value="ECO:0007669"/>
    <property type="project" value="TreeGrafter"/>
</dbReference>
<evidence type="ECO:0000313" key="2">
    <source>
        <dbReference type="Proteomes" id="UP000054279"/>
    </source>
</evidence>
<dbReference type="EMBL" id="KN837168">
    <property type="protein sequence ID" value="KIJ37497.1"/>
    <property type="molecule type" value="Genomic_DNA"/>
</dbReference>
<dbReference type="PANTHER" id="PTHR17901:SF14">
    <property type="entry name" value="MAGNESIUM-DEPENDENT PHOSPHATASE 1"/>
    <property type="match status" value="1"/>
</dbReference>
<reference evidence="1 2" key="1">
    <citation type="submission" date="2014-06" db="EMBL/GenBank/DDBJ databases">
        <title>Evolutionary Origins and Diversification of the Mycorrhizal Mutualists.</title>
        <authorList>
            <consortium name="DOE Joint Genome Institute"/>
            <consortium name="Mycorrhizal Genomics Consortium"/>
            <person name="Kohler A."/>
            <person name="Kuo A."/>
            <person name="Nagy L.G."/>
            <person name="Floudas D."/>
            <person name="Copeland A."/>
            <person name="Barry K.W."/>
            <person name="Cichocki N."/>
            <person name="Veneault-Fourrey C."/>
            <person name="LaButti K."/>
            <person name="Lindquist E.A."/>
            <person name="Lipzen A."/>
            <person name="Lundell T."/>
            <person name="Morin E."/>
            <person name="Murat C."/>
            <person name="Riley R."/>
            <person name="Ohm R."/>
            <person name="Sun H."/>
            <person name="Tunlid A."/>
            <person name="Henrissat B."/>
            <person name="Grigoriev I.V."/>
            <person name="Hibbett D.S."/>
            <person name="Martin F."/>
        </authorList>
    </citation>
    <scope>NUCLEOTIDE SEQUENCE [LARGE SCALE GENOMIC DNA]</scope>
    <source>
        <strain evidence="1 2">SS14</strain>
    </source>
</reference>
<dbReference type="AlphaFoldDB" id="A0A0C9V7G9"/>
<dbReference type="OrthoDB" id="2865258at2759"/>
<dbReference type="InterPro" id="IPR036412">
    <property type="entry name" value="HAD-like_sf"/>
</dbReference>